<gene>
    <name evidence="2" type="ORF">METZ01_LOCUS196374</name>
</gene>
<organism evidence="2">
    <name type="scientific">marine metagenome</name>
    <dbReference type="NCBI Taxonomy" id="408172"/>
    <lineage>
        <taxon>unclassified sequences</taxon>
        <taxon>metagenomes</taxon>
        <taxon>ecological metagenomes</taxon>
    </lineage>
</organism>
<reference evidence="2" key="1">
    <citation type="submission" date="2018-05" db="EMBL/GenBank/DDBJ databases">
        <authorList>
            <person name="Lanie J.A."/>
            <person name="Ng W.-L."/>
            <person name="Kazmierczak K.M."/>
            <person name="Andrzejewski T.M."/>
            <person name="Davidsen T.M."/>
            <person name="Wayne K.J."/>
            <person name="Tettelin H."/>
            <person name="Glass J.I."/>
            <person name="Rusch D."/>
            <person name="Podicherti R."/>
            <person name="Tsui H.-C.T."/>
            <person name="Winkler M.E."/>
        </authorList>
    </citation>
    <scope>NUCLEOTIDE SEQUENCE</scope>
</reference>
<dbReference type="Gene3D" id="2.115.10.20">
    <property type="entry name" value="Glycosyl hydrolase domain, family 43"/>
    <property type="match status" value="1"/>
</dbReference>
<name>A0A382DYI0_9ZZZZ</name>
<dbReference type="InterPro" id="IPR023296">
    <property type="entry name" value="Glyco_hydro_beta-prop_sf"/>
</dbReference>
<evidence type="ECO:0000256" key="1">
    <source>
        <dbReference type="SAM" id="MobiDB-lite"/>
    </source>
</evidence>
<evidence type="ECO:0008006" key="3">
    <source>
        <dbReference type="Google" id="ProtNLM"/>
    </source>
</evidence>
<protein>
    <recommendedName>
        <fullName evidence="3">Glycosyl hydrolase family 32 N-terminal domain-containing protein</fullName>
    </recommendedName>
</protein>
<feature type="region of interest" description="Disordered" evidence="1">
    <location>
        <begin position="1"/>
        <end position="34"/>
    </location>
</feature>
<evidence type="ECO:0000313" key="2">
    <source>
        <dbReference type="EMBL" id="SVB43520.1"/>
    </source>
</evidence>
<sequence length="135" mass="14188">MTTPHTVATDPGTDWVRDTAPAIEPPPDAQVDPAPEARWPAVAERTGVYGVVTPNVVLLDGAGWRLYYTQILPRPGCPQGANDYHNATTRILSATSVDGATWTPEPGVRLSSQVGGGGEFRVVSPEVVPLDDGSG</sequence>
<accession>A0A382DYI0</accession>
<dbReference type="SUPFAM" id="SSF75005">
    <property type="entry name" value="Arabinanase/levansucrase/invertase"/>
    <property type="match status" value="1"/>
</dbReference>
<feature type="non-terminal residue" evidence="2">
    <location>
        <position position="135"/>
    </location>
</feature>
<proteinExistence type="predicted"/>
<dbReference type="AlphaFoldDB" id="A0A382DYI0"/>
<dbReference type="EMBL" id="UINC01041777">
    <property type="protein sequence ID" value="SVB43520.1"/>
    <property type="molecule type" value="Genomic_DNA"/>
</dbReference>